<keyword evidence="7" id="KW-1185">Reference proteome</keyword>
<evidence type="ECO:0000256" key="1">
    <source>
        <dbReference type="ARBA" id="ARBA00004496"/>
    </source>
</evidence>
<dbReference type="InterPro" id="IPR039151">
    <property type="entry name" value="INTU"/>
</dbReference>
<evidence type="ECO:0000259" key="4">
    <source>
        <dbReference type="Pfam" id="PF19031"/>
    </source>
</evidence>
<proteinExistence type="predicted"/>
<dbReference type="PANTHER" id="PTHR21082">
    <property type="entry name" value="PROTEIN INTURNED"/>
    <property type="match status" value="1"/>
</dbReference>
<dbReference type="GO" id="GO:0016192">
    <property type="term" value="P:vesicle-mediated transport"/>
    <property type="evidence" value="ECO:0007669"/>
    <property type="project" value="InterPro"/>
</dbReference>
<gene>
    <name evidence="6" type="ORF">L798_05275</name>
</gene>
<dbReference type="InParanoid" id="A0A067RTZ3"/>
<dbReference type="InterPro" id="IPR043988">
    <property type="entry name" value="CCZ1/INTU_longin_2"/>
</dbReference>
<dbReference type="InterPro" id="IPR043987">
    <property type="entry name" value="CCZ1/INTU/HSP4_longin_1"/>
</dbReference>
<dbReference type="GO" id="GO:0005929">
    <property type="term" value="C:cilium"/>
    <property type="evidence" value="ECO:0007669"/>
    <property type="project" value="TreeGrafter"/>
</dbReference>
<dbReference type="EMBL" id="KK852463">
    <property type="protein sequence ID" value="KDR23314.1"/>
    <property type="molecule type" value="Genomic_DNA"/>
</dbReference>
<evidence type="ECO:0000313" key="7">
    <source>
        <dbReference type="Proteomes" id="UP000027135"/>
    </source>
</evidence>
<comment type="subcellular location">
    <subcellularLocation>
        <location evidence="1">Cytoplasm</location>
    </subcellularLocation>
</comment>
<feature type="domain" description="CCZ1/INTU second Longin" evidence="5">
    <location>
        <begin position="186"/>
        <end position="288"/>
    </location>
</feature>
<evidence type="ECO:0000256" key="2">
    <source>
        <dbReference type="ARBA" id="ARBA00022473"/>
    </source>
</evidence>
<dbReference type="GO" id="GO:0007399">
    <property type="term" value="P:nervous system development"/>
    <property type="evidence" value="ECO:0007669"/>
    <property type="project" value="TreeGrafter"/>
</dbReference>
<name>A0A067RTZ3_ZOONE</name>
<dbReference type="PANTHER" id="PTHR21082:SF4">
    <property type="entry name" value="PROTEIN INTURNED"/>
    <property type="match status" value="1"/>
</dbReference>
<dbReference type="GO" id="GO:0001736">
    <property type="term" value="P:establishment of planar polarity"/>
    <property type="evidence" value="ECO:0007669"/>
    <property type="project" value="InterPro"/>
</dbReference>
<dbReference type="Pfam" id="PF19031">
    <property type="entry name" value="Intu_longin_1"/>
    <property type="match status" value="1"/>
</dbReference>
<dbReference type="Proteomes" id="UP000027135">
    <property type="component" value="Unassembled WGS sequence"/>
</dbReference>
<reference evidence="6 7" key="1">
    <citation type="journal article" date="2014" name="Nat. Commun.">
        <title>Molecular traces of alternative social organization in a termite genome.</title>
        <authorList>
            <person name="Terrapon N."/>
            <person name="Li C."/>
            <person name="Robertson H.M."/>
            <person name="Ji L."/>
            <person name="Meng X."/>
            <person name="Booth W."/>
            <person name="Chen Z."/>
            <person name="Childers C.P."/>
            <person name="Glastad K.M."/>
            <person name="Gokhale K."/>
            <person name="Gowin J."/>
            <person name="Gronenberg W."/>
            <person name="Hermansen R.A."/>
            <person name="Hu H."/>
            <person name="Hunt B.G."/>
            <person name="Huylmans A.K."/>
            <person name="Khalil S.M."/>
            <person name="Mitchell R.D."/>
            <person name="Munoz-Torres M.C."/>
            <person name="Mustard J.A."/>
            <person name="Pan H."/>
            <person name="Reese J.T."/>
            <person name="Scharf M.E."/>
            <person name="Sun F."/>
            <person name="Vogel H."/>
            <person name="Xiao J."/>
            <person name="Yang W."/>
            <person name="Yang Z."/>
            <person name="Yang Z."/>
            <person name="Zhou J."/>
            <person name="Zhu J."/>
            <person name="Brent C.S."/>
            <person name="Elsik C.G."/>
            <person name="Goodisman M.A."/>
            <person name="Liberles D.A."/>
            <person name="Roe R.M."/>
            <person name="Vargo E.L."/>
            <person name="Vilcinskas A."/>
            <person name="Wang J."/>
            <person name="Bornberg-Bauer E."/>
            <person name="Korb J."/>
            <person name="Zhang G."/>
            <person name="Liebig J."/>
        </authorList>
    </citation>
    <scope>NUCLEOTIDE SEQUENCE [LARGE SCALE GENOMIC DNA]</scope>
    <source>
        <tissue evidence="6">Whole organism</tissue>
    </source>
</reference>
<dbReference type="GO" id="GO:0005737">
    <property type="term" value="C:cytoplasm"/>
    <property type="evidence" value="ECO:0007669"/>
    <property type="project" value="UniProtKB-SubCell"/>
</dbReference>
<sequence>MQSNTLCSARGAFMTLQHLLPDVAPSPPVSSTVLLRGELTHVVCTAQGKEVMLLALPHSRCPLREAVQVTADLVHSLQFNYQTLSRAFTNEEYHPALDHFFSLFFARLLSSGLWPSAQQSVFLQDISTKAADPAPAQFEDLLPAAHWVPLPRETQVQLDEALSELESNDFGDLSEDSTGCQRLYTIIGTCFYHKGYLLASHLARTDLVDVHTFCRQQGLLHLGRSEPVRSLVLWREVFPASCNRGLSETVPTTTSPYQLPQGRWFLLIVGKGQEMLVVLLESGGCTVRYVQGTLTFMHKHTRHTKNTIYKYTQI</sequence>
<organism evidence="6 7">
    <name type="scientific">Zootermopsis nevadensis</name>
    <name type="common">Dampwood termite</name>
    <dbReference type="NCBI Taxonomy" id="136037"/>
    <lineage>
        <taxon>Eukaryota</taxon>
        <taxon>Metazoa</taxon>
        <taxon>Ecdysozoa</taxon>
        <taxon>Arthropoda</taxon>
        <taxon>Hexapoda</taxon>
        <taxon>Insecta</taxon>
        <taxon>Pterygota</taxon>
        <taxon>Neoptera</taxon>
        <taxon>Polyneoptera</taxon>
        <taxon>Dictyoptera</taxon>
        <taxon>Blattodea</taxon>
        <taxon>Blattoidea</taxon>
        <taxon>Termitoidae</taxon>
        <taxon>Termopsidae</taxon>
        <taxon>Zootermopsis</taxon>
    </lineage>
</organism>
<keyword evidence="2" id="KW-0217">Developmental protein</keyword>
<protein>
    <submittedName>
        <fullName evidence="6">PDZ domain-containing protein 6</fullName>
    </submittedName>
</protein>
<accession>A0A067RTZ3</accession>
<dbReference type="STRING" id="136037.A0A067RTZ3"/>
<feature type="domain" description="CCZ1/INTU/HSP4 first Longin" evidence="4">
    <location>
        <begin position="2"/>
        <end position="82"/>
    </location>
</feature>
<evidence type="ECO:0000256" key="3">
    <source>
        <dbReference type="ARBA" id="ARBA00022490"/>
    </source>
</evidence>
<dbReference type="Pfam" id="PF19032">
    <property type="entry name" value="Intu_longin_2"/>
    <property type="match status" value="1"/>
</dbReference>
<evidence type="ECO:0000259" key="5">
    <source>
        <dbReference type="Pfam" id="PF19032"/>
    </source>
</evidence>
<dbReference type="AlphaFoldDB" id="A0A067RTZ3"/>
<dbReference type="eggNOG" id="ENOG502QQJQ">
    <property type="taxonomic scope" value="Eukaryota"/>
</dbReference>
<evidence type="ECO:0000313" key="6">
    <source>
        <dbReference type="EMBL" id="KDR23314.1"/>
    </source>
</evidence>
<keyword evidence="3" id="KW-0963">Cytoplasm</keyword>
<dbReference type="GO" id="GO:0060271">
    <property type="term" value="P:cilium assembly"/>
    <property type="evidence" value="ECO:0007669"/>
    <property type="project" value="InterPro"/>
</dbReference>